<feature type="region of interest" description="Disordered" evidence="1">
    <location>
        <begin position="1"/>
        <end position="32"/>
    </location>
</feature>
<dbReference type="STRING" id="1141098.A0A1Y2E3G1"/>
<dbReference type="AlphaFoldDB" id="A0A1Y2E3G1"/>
<dbReference type="RefSeq" id="XP_040717062.1">
    <property type="nucleotide sequence ID" value="XM_040859955.1"/>
</dbReference>
<evidence type="ECO:0000313" key="2">
    <source>
        <dbReference type="EMBL" id="ORY66098.1"/>
    </source>
</evidence>
<dbReference type="PANTHER" id="PTHR34706">
    <property type="entry name" value="SLR1338 PROTEIN"/>
    <property type="match status" value="1"/>
</dbReference>
<dbReference type="EMBL" id="MCFJ01000005">
    <property type="protein sequence ID" value="ORY66098.1"/>
    <property type="molecule type" value="Genomic_DNA"/>
</dbReference>
<sequence>MEPSILAGSAPYPLEPTIPAGPSSQRTPPTRPYQNVSIEKDPYAFLTHFDTAFLIDDSASMEPYWDEVESLLVSISSICIGHDPNGIDIYFLHHRPRGYIPLISSTADSGYRNIGLVEGIPDFHDNVEGIFRDVKPHGRCKLGDRLDSLLSAIVFNVDQHRRRTRGIFPRPLNLIVITASILHGRSLGLGPAVVNAARRLDKMEAPRHQIGVQLFQVGKNVNARKTMEFVDEQLYKERGVRDIADTMTWEGEPGRLTAEGVLKVVGGAVSRALDKNMF</sequence>
<protein>
    <recommendedName>
        <fullName evidence="4">VWFA domain-containing protein</fullName>
    </recommendedName>
</protein>
<dbReference type="GeneID" id="63776167"/>
<dbReference type="Proteomes" id="UP000193689">
    <property type="component" value="Unassembled WGS sequence"/>
</dbReference>
<dbReference type="InParanoid" id="A0A1Y2E3G1"/>
<proteinExistence type="predicted"/>
<comment type="caution">
    <text evidence="2">The sequence shown here is derived from an EMBL/GenBank/DDBJ whole genome shotgun (WGS) entry which is preliminary data.</text>
</comment>
<accession>A0A1Y2E3G1</accession>
<evidence type="ECO:0008006" key="4">
    <source>
        <dbReference type="Google" id="ProtNLM"/>
    </source>
</evidence>
<reference evidence="2 3" key="1">
    <citation type="submission" date="2016-07" db="EMBL/GenBank/DDBJ databases">
        <title>Pervasive Adenine N6-methylation of Active Genes in Fungi.</title>
        <authorList>
            <consortium name="DOE Joint Genome Institute"/>
            <person name="Mondo S.J."/>
            <person name="Dannebaum R.O."/>
            <person name="Kuo R.C."/>
            <person name="Labutti K."/>
            <person name="Haridas S."/>
            <person name="Kuo A."/>
            <person name="Salamov A."/>
            <person name="Ahrendt S.R."/>
            <person name="Lipzen A."/>
            <person name="Sullivan W."/>
            <person name="Andreopoulos W.B."/>
            <person name="Clum A."/>
            <person name="Lindquist E."/>
            <person name="Daum C."/>
            <person name="Ramamoorthy G.K."/>
            <person name="Gryganskyi A."/>
            <person name="Culley D."/>
            <person name="Magnuson J.K."/>
            <person name="James T.Y."/>
            <person name="O'Malley M.A."/>
            <person name="Stajich J.E."/>
            <person name="Spatafora J.W."/>
            <person name="Visel A."/>
            <person name="Grigoriev I.V."/>
        </authorList>
    </citation>
    <scope>NUCLEOTIDE SEQUENCE [LARGE SCALE GENOMIC DNA]</scope>
    <source>
        <strain evidence="2 3">CBS 129021</strain>
    </source>
</reference>
<organism evidence="2 3">
    <name type="scientific">Pseudomassariella vexata</name>
    <dbReference type="NCBI Taxonomy" id="1141098"/>
    <lineage>
        <taxon>Eukaryota</taxon>
        <taxon>Fungi</taxon>
        <taxon>Dikarya</taxon>
        <taxon>Ascomycota</taxon>
        <taxon>Pezizomycotina</taxon>
        <taxon>Sordariomycetes</taxon>
        <taxon>Xylariomycetidae</taxon>
        <taxon>Amphisphaeriales</taxon>
        <taxon>Pseudomassariaceae</taxon>
        <taxon>Pseudomassariella</taxon>
    </lineage>
</organism>
<gene>
    <name evidence="2" type="ORF">BCR38DRAFT_429234</name>
</gene>
<dbReference type="OrthoDB" id="2142040at2759"/>
<dbReference type="SUPFAM" id="SSF53300">
    <property type="entry name" value="vWA-like"/>
    <property type="match status" value="1"/>
</dbReference>
<name>A0A1Y2E3G1_9PEZI</name>
<feature type="compositionally biased region" description="Polar residues" evidence="1">
    <location>
        <begin position="22"/>
        <end position="32"/>
    </location>
</feature>
<keyword evidence="3" id="KW-1185">Reference proteome</keyword>
<dbReference type="InterPro" id="IPR036465">
    <property type="entry name" value="vWFA_dom_sf"/>
</dbReference>
<evidence type="ECO:0000256" key="1">
    <source>
        <dbReference type="SAM" id="MobiDB-lite"/>
    </source>
</evidence>
<dbReference type="PANTHER" id="PTHR34706:SF1">
    <property type="entry name" value="VWFA DOMAIN-CONTAINING PROTEIN"/>
    <property type="match status" value="1"/>
</dbReference>
<evidence type="ECO:0000313" key="3">
    <source>
        <dbReference type="Proteomes" id="UP000193689"/>
    </source>
</evidence>